<comment type="caution">
    <text evidence="1">The sequence shown here is derived from an EMBL/GenBank/DDBJ whole genome shotgun (WGS) entry which is preliminary data.</text>
</comment>
<evidence type="ECO:0000313" key="2">
    <source>
        <dbReference type="Proteomes" id="UP000233469"/>
    </source>
</evidence>
<proteinExistence type="predicted"/>
<evidence type="ECO:0000313" key="1">
    <source>
        <dbReference type="EMBL" id="PKK41787.1"/>
    </source>
</evidence>
<dbReference type="AlphaFoldDB" id="A0A2N1KXH9"/>
<name>A0A2N1KXH9_9GLOM</name>
<reference evidence="1 2" key="2">
    <citation type="submission" date="2017-10" db="EMBL/GenBank/DDBJ databases">
        <title>Extensive intraspecific genome diversity in a model arbuscular mycorrhizal fungus.</title>
        <authorList>
            <person name="Chen E.C.H."/>
            <person name="Morin E."/>
            <person name="Baudet D."/>
            <person name="Noel J."/>
            <person name="Ndikumana S."/>
            <person name="Charron P."/>
            <person name="St-Onge C."/>
            <person name="Giorgi J."/>
            <person name="Grigoriev I.V."/>
            <person name="Roux C."/>
            <person name="Martin F.M."/>
            <person name="Corradi N."/>
        </authorList>
    </citation>
    <scope>NUCLEOTIDE SEQUENCE [LARGE SCALE GENOMIC DNA]</scope>
    <source>
        <strain evidence="1 2">C2</strain>
    </source>
</reference>
<organism evidence="1 2">
    <name type="scientific">Rhizophagus irregularis</name>
    <dbReference type="NCBI Taxonomy" id="588596"/>
    <lineage>
        <taxon>Eukaryota</taxon>
        <taxon>Fungi</taxon>
        <taxon>Fungi incertae sedis</taxon>
        <taxon>Mucoromycota</taxon>
        <taxon>Glomeromycotina</taxon>
        <taxon>Glomeromycetes</taxon>
        <taxon>Glomerales</taxon>
        <taxon>Glomeraceae</taxon>
        <taxon>Rhizophagus</taxon>
    </lineage>
</organism>
<dbReference type="Proteomes" id="UP000233469">
    <property type="component" value="Unassembled WGS sequence"/>
</dbReference>
<gene>
    <name evidence="1" type="ORF">RhiirC2_804695</name>
</gene>
<accession>A0A2N1KXH9</accession>
<protein>
    <submittedName>
        <fullName evidence="1">Uncharacterized protein</fullName>
    </submittedName>
</protein>
<sequence length="55" mass="6414">MIIQVSYSAISELLIWRYQNTICELSDDYQVTDILPIFHHSTSVGDAFLDLHWSK</sequence>
<dbReference type="EMBL" id="LLXL01009715">
    <property type="protein sequence ID" value="PKK41787.1"/>
    <property type="molecule type" value="Genomic_DNA"/>
</dbReference>
<reference evidence="1 2" key="1">
    <citation type="submission" date="2016-04" db="EMBL/GenBank/DDBJ databases">
        <title>Genome analyses suggest a sexual origin of heterokaryosis in a supposedly ancient asexual fungus.</title>
        <authorList>
            <person name="Ropars J."/>
            <person name="Sedzielewska K."/>
            <person name="Noel J."/>
            <person name="Charron P."/>
            <person name="Farinelli L."/>
            <person name="Marton T."/>
            <person name="Kruger M."/>
            <person name="Pelin A."/>
            <person name="Brachmann A."/>
            <person name="Corradi N."/>
        </authorList>
    </citation>
    <scope>NUCLEOTIDE SEQUENCE [LARGE SCALE GENOMIC DNA]</scope>
    <source>
        <strain evidence="1 2">C2</strain>
    </source>
</reference>